<evidence type="ECO:0000313" key="4">
    <source>
        <dbReference type="Proteomes" id="UP000004221"/>
    </source>
</evidence>
<evidence type="ECO:0008006" key="5">
    <source>
        <dbReference type="Google" id="ProtNLM"/>
    </source>
</evidence>
<keyword evidence="2" id="KW-1133">Transmembrane helix</keyword>
<proteinExistence type="predicted"/>
<keyword evidence="2" id="KW-0812">Transmembrane</keyword>
<evidence type="ECO:0000256" key="2">
    <source>
        <dbReference type="SAM" id="Phobius"/>
    </source>
</evidence>
<accession>I4EED7</accession>
<feature type="region of interest" description="Disordered" evidence="1">
    <location>
        <begin position="620"/>
        <end position="650"/>
    </location>
</feature>
<feature type="transmembrane region" description="Helical" evidence="2">
    <location>
        <begin position="211"/>
        <end position="229"/>
    </location>
</feature>
<dbReference type="AlphaFoldDB" id="I4EED7"/>
<comment type="caution">
    <text evidence="3">The sequence shown here is derived from an EMBL/GenBank/DDBJ whole genome shotgun (WGS) entry which is preliminary data.</text>
</comment>
<gene>
    <name evidence="3" type="ORF">NITHO_1790002</name>
</gene>
<feature type="transmembrane region" description="Helical" evidence="2">
    <location>
        <begin position="174"/>
        <end position="199"/>
    </location>
</feature>
<reference evidence="3 4" key="1">
    <citation type="journal article" date="2012" name="ISME J.">
        <title>Nitrification expanded: discovery, physiology and genomics of a nitrite-oxidizing bacterium from the phylum Chloroflexi.</title>
        <authorList>
            <person name="Sorokin D.Y."/>
            <person name="Lucker S."/>
            <person name="Vejmelkova D."/>
            <person name="Kostrikina N.A."/>
            <person name="Kleerebezem R."/>
            <person name="Rijpstra W.I."/>
            <person name="Damste J.S."/>
            <person name="Le Paslier D."/>
            <person name="Muyzer G."/>
            <person name="Wagner M."/>
            <person name="van Loosdrecht M.C."/>
            <person name="Daims H."/>
        </authorList>
    </citation>
    <scope>NUCLEOTIDE SEQUENCE [LARGE SCALE GENOMIC DNA]</scope>
    <source>
        <strain evidence="4">none</strain>
    </source>
</reference>
<evidence type="ECO:0000313" key="3">
    <source>
        <dbReference type="EMBL" id="CCF83049.1"/>
    </source>
</evidence>
<feature type="transmembrane region" description="Helical" evidence="2">
    <location>
        <begin position="249"/>
        <end position="266"/>
    </location>
</feature>
<dbReference type="CDD" id="cd05709">
    <property type="entry name" value="S2P-M50"/>
    <property type="match status" value="1"/>
</dbReference>
<dbReference type="EMBL" id="CAGS01000089">
    <property type="protein sequence ID" value="CCF83049.1"/>
    <property type="molecule type" value="Genomic_DNA"/>
</dbReference>
<name>I4EED7_9BACT</name>
<protein>
    <recommendedName>
        <fullName evidence="5">Peptidase M50</fullName>
    </recommendedName>
</protein>
<dbReference type="Proteomes" id="UP000004221">
    <property type="component" value="Unassembled WGS sequence"/>
</dbReference>
<dbReference type="OrthoDB" id="9800627at2"/>
<feature type="transmembrane region" description="Helical" evidence="2">
    <location>
        <begin position="273"/>
        <end position="292"/>
    </location>
</feature>
<feature type="compositionally biased region" description="Basic and acidic residues" evidence="1">
    <location>
        <begin position="620"/>
        <end position="640"/>
    </location>
</feature>
<keyword evidence="4" id="KW-1185">Reference proteome</keyword>
<dbReference type="RefSeq" id="WP_008475765.1">
    <property type="nucleotide sequence ID" value="NZ_CAGS01000089.1"/>
</dbReference>
<feature type="compositionally biased region" description="Basic residues" evidence="1">
    <location>
        <begin position="641"/>
        <end position="650"/>
    </location>
</feature>
<organism evidence="3 4">
    <name type="scientific">Nitrolancea hollandica Lb</name>
    <dbReference type="NCBI Taxonomy" id="1129897"/>
    <lineage>
        <taxon>Bacteria</taxon>
        <taxon>Pseudomonadati</taxon>
        <taxon>Thermomicrobiota</taxon>
        <taxon>Thermomicrobia</taxon>
        <taxon>Sphaerobacterales</taxon>
        <taxon>Sphaerobacterineae</taxon>
        <taxon>Sphaerobacteraceae</taxon>
        <taxon>Nitrolancea</taxon>
    </lineage>
</organism>
<evidence type="ECO:0000256" key="1">
    <source>
        <dbReference type="SAM" id="MobiDB-lite"/>
    </source>
</evidence>
<feature type="transmembrane region" description="Helical" evidence="2">
    <location>
        <begin position="339"/>
        <end position="359"/>
    </location>
</feature>
<keyword evidence="2" id="KW-0472">Membrane</keyword>
<sequence length="650" mass="71777">MISADALERPKRAPEVELVGQTPDSGLTEDQWLICYGGSDYVQVTTLIYHILLHADGQTPVEEIARRVGVATQKALTADQVRWLITNRLASSGLLVVGEPVVDHTADANRQAPITPPKAPLLGIRYRLPLLPYELTEPVTAVLKYLYWPPVMVAIVIAAVLINGWLYFSADLGAAITTVLSVPELSLLVFVISLIGNLIHELGHGSALRRAGCRHGTIGIGLLWIWPVVYTDVSHVYRLNRRQRIQVDLGGIYFNLVTMVVLYLAYQLTGQVVLLASIIVIGFGILREFNLFARFDGYYLVADIMGVPEPLSLVGPFIRQYVPWRGKRGERLPLRPFAQTVLVTYLLLAAADLLLPLVLSSLQGQGLVALLWQTGLLRWQQFIGAWLGQGVVAKVGATLDLGLWLLIPLSLGLITLNVLRQTGKAAQALSRRLRSAEPRVPEAGPQQPEPAQIETGYFVRPASLLMGPANLEQLIEAAVAKYASDLRAMVEALNQIYKAEIAAEPARAGEPSSRQAAVVEQIQQMQSTLAERMQVLDSQYARYVPGTRMSADEVRRAKYAEDVRVVVEELRRFYDAQIAAKDAQFAEISKRAAVAEQACAALEMRIRVLEGQGPRTAIEKRLSADEARSKRRLSPDEVRRLRQQSHSRAA</sequence>
<feature type="transmembrane region" description="Helical" evidence="2">
    <location>
        <begin position="145"/>
        <end position="168"/>
    </location>
</feature>
<feature type="transmembrane region" description="Helical" evidence="2">
    <location>
        <begin position="401"/>
        <end position="419"/>
    </location>
</feature>